<evidence type="ECO:0000313" key="2">
    <source>
        <dbReference type="Proteomes" id="UP000722989"/>
    </source>
</evidence>
<dbReference type="Gene3D" id="3.40.50.300">
    <property type="entry name" value="P-loop containing nucleotide triphosphate hydrolases"/>
    <property type="match status" value="1"/>
</dbReference>
<evidence type="ECO:0008006" key="3">
    <source>
        <dbReference type="Google" id="ProtNLM"/>
    </source>
</evidence>
<dbReference type="SUPFAM" id="SSF52540">
    <property type="entry name" value="P-loop containing nucleoside triphosphate hydrolases"/>
    <property type="match status" value="1"/>
</dbReference>
<dbReference type="Proteomes" id="UP000722989">
    <property type="component" value="Unassembled WGS sequence"/>
</dbReference>
<organism evidence="1 2">
    <name type="scientific">Planosporangium thailandense</name>
    <dbReference type="NCBI Taxonomy" id="765197"/>
    <lineage>
        <taxon>Bacteria</taxon>
        <taxon>Bacillati</taxon>
        <taxon>Actinomycetota</taxon>
        <taxon>Actinomycetes</taxon>
        <taxon>Micromonosporales</taxon>
        <taxon>Micromonosporaceae</taxon>
        <taxon>Planosporangium</taxon>
    </lineage>
</organism>
<keyword evidence="2" id="KW-1185">Reference proteome</keyword>
<reference evidence="1 2" key="1">
    <citation type="submission" date="2020-03" db="EMBL/GenBank/DDBJ databases">
        <title>WGS of the type strain of Planosporangium spp.</title>
        <authorList>
            <person name="Thawai C."/>
        </authorList>
    </citation>
    <scope>NUCLEOTIDE SEQUENCE [LARGE SCALE GENOMIC DNA]</scope>
    <source>
        <strain evidence="1 2">TBRC 5610</strain>
    </source>
</reference>
<comment type="caution">
    <text evidence="1">The sequence shown here is derived from an EMBL/GenBank/DDBJ whole genome shotgun (WGS) entry which is preliminary data.</text>
</comment>
<accession>A0ABX0XUP3</accession>
<protein>
    <recommendedName>
        <fullName evidence="3">Dynamin family protein</fullName>
    </recommendedName>
</protein>
<evidence type="ECO:0000313" key="1">
    <source>
        <dbReference type="EMBL" id="NJC69009.1"/>
    </source>
</evidence>
<dbReference type="RefSeq" id="WP_167923873.1">
    <property type="nucleotide sequence ID" value="NZ_JAATVY010000002.1"/>
</dbReference>
<dbReference type="InterPro" id="IPR027417">
    <property type="entry name" value="P-loop_NTPase"/>
</dbReference>
<name>A0ABX0XUP3_9ACTN</name>
<dbReference type="EMBL" id="JAATVY010000002">
    <property type="protein sequence ID" value="NJC69009.1"/>
    <property type="molecule type" value="Genomic_DNA"/>
</dbReference>
<sequence>MSAGARLDESVWDLLHRALHLYRDDPRAAGLLHHQLGRFDRPLRVAVAGPARSGKSTLVNAIVGEQVAPIEADDGGQLFIWYADAPEPGVAAYAPDGSTQQLTVTRSAAGIRVELGGWRSGQVDDVVVSWPTRVLRQMTLIDTPAFAAAREDGRPSTADRILRDADAVLYLTRDVRAGDLEFLHAAQEGAVAGAAPVNVILVLARADEIGGGRMDALLSARQGARRRYRDPELNSLCMGVVALDGLVASAGRALTEPDFAALAALAGMARPELDRLLLSADRFVGGQSPAPVDADTRRTLLDRLGMFGVRLATTLIRTGWNTRAKLAAELVTRSGLAELKESVGRYFIDRADVLRARSALVVLDSVLRRYARPGSRELLTWVEYVLANTHDFRELRLLATLRDPELGFDADLASEAERLAGGHGVELTTRLGVDPDAGAAELWGLSSQALHRWQNQAEDPLLSLRQRRAAGVVVRSCESMLAQLSAR</sequence>
<gene>
    <name evidence="1" type="ORF">HC031_04605</name>
</gene>
<proteinExistence type="predicted"/>